<protein>
    <submittedName>
        <fullName evidence="1">Uncharacterized protein</fullName>
    </submittedName>
</protein>
<organism evidence="1 2">
    <name type="scientific">Trifolium medium</name>
    <dbReference type="NCBI Taxonomy" id="97028"/>
    <lineage>
        <taxon>Eukaryota</taxon>
        <taxon>Viridiplantae</taxon>
        <taxon>Streptophyta</taxon>
        <taxon>Embryophyta</taxon>
        <taxon>Tracheophyta</taxon>
        <taxon>Spermatophyta</taxon>
        <taxon>Magnoliopsida</taxon>
        <taxon>eudicotyledons</taxon>
        <taxon>Gunneridae</taxon>
        <taxon>Pentapetalae</taxon>
        <taxon>rosids</taxon>
        <taxon>fabids</taxon>
        <taxon>Fabales</taxon>
        <taxon>Fabaceae</taxon>
        <taxon>Papilionoideae</taxon>
        <taxon>50 kb inversion clade</taxon>
        <taxon>NPAAA clade</taxon>
        <taxon>Hologalegina</taxon>
        <taxon>IRL clade</taxon>
        <taxon>Trifolieae</taxon>
        <taxon>Trifolium</taxon>
    </lineage>
</organism>
<evidence type="ECO:0000313" key="1">
    <source>
        <dbReference type="EMBL" id="MCI89423.1"/>
    </source>
</evidence>
<dbReference type="AlphaFoldDB" id="A0A392VPK6"/>
<evidence type="ECO:0000313" key="2">
    <source>
        <dbReference type="Proteomes" id="UP000265520"/>
    </source>
</evidence>
<dbReference type="EMBL" id="LXQA011219002">
    <property type="protein sequence ID" value="MCI89423.1"/>
    <property type="molecule type" value="Genomic_DNA"/>
</dbReference>
<keyword evidence="2" id="KW-1185">Reference proteome</keyword>
<proteinExistence type="predicted"/>
<feature type="non-terminal residue" evidence="1">
    <location>
        <position position="1"/>
    </location>
</feature>
<name>A0A392VPK6_9FABA</name>
<comment type="caution">
    <text evidence="1">The sequence shown here is derived from an EMBL/GenBank/DDBJ whole genome shotgun (WGS) entry which is preliminary data.</text>
</comment>
<dbReference type="Proteomes" id="UP000265520">
    <property type="component" value="Unassembled WGS sequence"/>
</dbReference>
<accession>A0A392VPK6</accession>
<reference evidence="1 2" key="1">
    <citation type="journal article" date="2018" name="Front. Plant Sci.">
        <title>Red Clover (Trifolium pratense) and Zigzag Clover (T. medium) - A Picture of Genomic Similarities and Differences.</title>
        <authorList>
            <person name="Dluhosova J."/>
            <person name="Istvanek J."/>
            <person name="Nedelnik J."/>
            <person name="Repkova J."/>
        </authorList>
    </citation>
    <scope>NUCLEOTIDE SEQUENCE [LARGE SCALE GENOMIC DNA]</scope>
    <source>
        <strain evidence="2">cv. 10/8</strain>
        <tissue evidence="1">Leaf</tissue>
    </source>
</reference>
<sequence>PPPPPLWWWSVAFCGAPIL</sequence>